<feature type="compositionally biased region" description="Polar residues" evidence="5">
    <location>
        <begin position="595"/>
        <end position="605"/>
    </location>
</feature>
<comment type="subcellular location">
    <subcellularLocation>
        <location evidence="1">Membrane</location>
        <topology evidence="1">Multi-pass membrane protein</topology>
    </subcellularLocation>
</comment>
<feature type="transmembrane region" description="Helical" evidence="6">
    <location>
        <begin position="127"/>
        <end position="147"/>
    </location>
</feature>
<evidence type="ECO:0000256" key="2">
    <source>
        <dbReference type="ARBA" id="ARBA00022692"/>
    </source>
</evidence>
<dbReference type="Gene3D" id="1.20.1070.10">
    <property type="entry name" value="Rhodopsin 7-helix transmembrane proteins"/>
    <property type="match status" value="1"/>
</dbReference>
<organism evidence="8">
    <name type="scientific">Amphora coffeiformis</name>
    <dbReference type="NCBI Taxonomy" id="265554"/>
    <lineage>
        <taxon>Eukaryota</taxon>
        <taxon>Sar</taxon>
        <taxon>Stramenopiles</taxon>
        <taxon>Ochrophyta</taxon>
        <taxon>Bacillariophyta</taxon>
        <taxon>Bacillariophyceae</taxon>
        <taxon>Bacillariophycidae</taxon>
        <taxon>Thalassiophysales</taxon>
        <taxon>Catenulaceae</taxon>
        <taxon>Amphora</taxon>
    </lineage>
</organism>
<dbReference type="EMBL" id="HBIM01013539">
    <property type="protein sequence ID" value="CAE0413707.1"/>
    <property type="molecule type" value="Transcribed_RNA"/>
</dbReference>
<feature type="region of interest" description="Disordered" evidence="5">
    <location>
        <begin position="503"/>
        <end position="700"/>
    </location>
</feature>
<dbReference type="InterPro" id="IPR017452">
    <property type="entry name" value="GPCR_Rhodpsn_7TM"/>
</dbReference>
<dbReference type="AlphaFoldDB" id="A0A7S3L8K6"/>
<dbReference type="PANTHER" id="PTHR23112:SF0">
    <property type="entry name" value="TRANSMEMBRANE PROTEIN 116"/>
    <property type="match status" value="1"/>
</dbReference>
<evidence type="ECO:0000256" key="1">
    <source>
        <dbReference type="ARBA" id="ARBA00004141"/>
    </source>
</evidence>
<keyword evidence="4 6" id="KW-0472">Membrane</keyword>
<feature type="transmembrane region" description="Helical" evidence="6">
    <location>
        <begin position="6"/>
        <end position="32"/>
    </location>
</feature>
<keyword evidence="3 6" id="KW-1133">Transmembrane helix</keyword>
<dbReference type="GO" id="GO:0007189">
    <property type="term" value="P:adenylate cyclase-activating G protein-coupled receptor signaling pathway"/>
    <property type="evidence" value="ECO:0007669"/>
    <property type="project" value="TreeGrafter"/>
</dbReference>
<evidence type="ECO:0000256" key="5">
    <source>
        <dbReference type="SAM" id="MobiDB-lite"/>
    </source>
</evidence>
<reference evidence="8" key="1">
    <citation type="submission" date="2021-01" db="EMBL/GenBank/DDBJ databases">
        <authorList>
            <person name="Corre E."/>
            <person name="Pelletier E."/>
            <person name="Niang G."/>
            <person name="Scheremetjew M."/>
            <person name="Finn R."/>
            <person name="Kale V."/>
            <person name="Holt S."/>
            <person name="Cochrane G."/>
            <person name="Meng A."/>
            <person name="Brown T."/>
            <person name="Cohen L."/>
        </authorList>
    </citation>
    <scope>NUCLEOTIDE SEQUENCE</scope>
    <source>
        <strain evidence="8">CCMP127</strain>
    </source>
</reference>
<dbReference type="PROSITE" id="PS50262">
    <property type="entry name" value="G_PROTEIN_RECEP_F1_2"/>
    <property type="match status" value="1"/>
</dbReference>
<feature type="transmembrane region" description="Helical" evidence="6">
    <location>
        <begin position="310"/>
        <end position="332"/>
    </location>
</feature>
<evidence type="ECO:0000256" key="4">
    <source>
        <dbReference type="ARBA" id="ARBA00023136"/>
    </source>
</evidence>
<dbReference type="PANTHER" id="PTHR23112">
    <property type="entry name" value="G PROTEIN-COUPLED RECEPTOR 157-RELATED"/>
    <property type="match status" value="1"/>
</dbReference>
<sequence>MSAKQYALVLLPKLTGAISMTFSSLIIYSILGKNRRHKSHVYDRLILGISIADLLGSFGMFLSTWPIPSSNNNTLWAMGNQTTCNLQGLFTQGATSASAIYSAMLTFYFLLVARFQWKHQRLKRYEWCFHIVPIVWGTGTSIASIPLRLYNNANLWCYIAETDDPGRGHHADVYRMAFFYGPLYLLYLIVTVNVCIVVSYVRGLTTRAMNHSFTTRMTDGSAASIKNGDDGDEDLSSHDEDDHFLSMNGSDPVITRHKEQTTGGRDLIVVPNGESSLRDSITKSSQCRDREVMRTNRYARWRRKVSLQNLRFSAAFYCTWTPICCVRMLQLWEHRVPFWLILIATITTPLQGLPNLLVYFYPKYRKFRKQNKDTCKLNIVKWIQAGMQTTVVPHSQHRRDEERGIGNDLVAAADASGPTKNGGIGIVSVRVSREKTETSIVEPVPSVTSPSQPQPKEMELEIRNHVPLSSTSSMTTSENESTVIKTSWKIHKTMKNVSSITMSDLDPIEETGDGTGQKWLESRAPHDMPLKSPRRLDSKISKEEDEAVVIAPGRCDISSKSPQRAGSEIPSDDHSKTASHRDFQRKVSFKDDVSNDGSAASTDSSPGLLPRKVTHNMGGKPDSVSSTPLPQSILKQTSHGSFANSSMDTIPHMPHRAVSNLDDDNSEETLPPEEDDESRWEIVGPAVDQAPGMPMRRTRD</sequence>
<gene>
    <name evidence="8" type="ORF">ACOF00016_LOCUS10954</name>
</gene>
<feature type="compositionally biased region" description="Basic and acidic residues" evidence="5">
    <location>
        <begin position="520"/>
        <end position="542"/>
    </location>
</feature>
<dbReference type="GO" id="GO:0005886">
    <property type="term" value="C:plasma membrane"/>
    <property type="evidence" value="ECO:0007669"/>
    <property type="project" value="TreeGrafter"/>
</dbReference>
<keyword evidence="2 6" id="KW-0812">Transmembrane</keyword>
<feature type="transmembrane region" description="Helical" evidence="6">
    <location>
        <begin position="184"/>
        <end position="201"/>
    </location>
</feature>
<evidence type="ECO:0000259" key="7">
    <source>
        <dbReference type="PROSITE" id="PS50262"/>
    </source>
</evidence>
<evidence type="ECO:0000256" key="3">
    <source>
        <dbReference type="ARBA" id="ARBA00022989"/>
    </source>
</evidence>
<proteinExistence type="predicted"/>
<feature type="compositionally biased region" description="Acidic residues" evidence="5">
    <location>
        <begin position="661"/>
        <end position="678"/>
    </location>
</feature>
<dbReference type="GO" id="GO:0004930">
    <property type="term" value="F:G protein-coupled receptor activity"/>
    <property type="evidence" value="ECO:0007669"/>
    <property type="project" value="TreeGrafter"/>
</dbReference>
<evidence type="ECO:0000313" key="8">
    <source>
        <dbReference type="EMBL" id="CAE0413707.1"/>
    </source>
</evidence>
<feature type="transmembrane region" description="Helical" evidence="6">
    <location>
        <begin position="44"/>
        <end position="67"/>
    </location>
</feature>
<dbReference type="SUPFAM" id="SSF81321">
    <property type="entry name" value="Family A G protein-coupled receptor-like"/>
    <property type="match status" value="1"/>
</dbReference>
<feature type="transmembrane region" description="Helical" evidence="6">
    <location>
        <begin position="98"/>
        <end position="115"/>
    </location>
</feature>
<protein>
    <recommendedName>
        <fullName evidence="7">G-protein coupled receptors family 1 profile domain-containing protein</fullName>
    </recommendedName>
</protein>
<accession>A0A7S3L8K6</accession>
<name>A0A7S3L8K6_9STRA</name>
<feature type="compositionally biased region" description="Basic and acidic residues" evidence="5">
    <location>
        <begin position="571"/>
        <end position="593"/>
    </location>
</feature>
<feature type="compositionally biased region" description="Polar residues" evidence="5">
    <location>
        <begin position="623"/>
        <end position="648"/>
    </location>
</feature>
<feature type="domain" description="G-protein coupled receptors family 1 profile" evidence="7">
    <location>
        <begin position="23"/>
        <end position="359"/>
    </location>
</feature>
<evidence type="ECO:0000256" key="6">
    <source>
        <dbReference type="SAM" id="Phobius"/>
    </source>
</evidence>
<feature type="transmembrane region" description="Helical" evidence="6">
    <location>
        <begin position="338"/>
        <end position="361"/>
    </location>
</feature>